<dbReference type="AlphaFoldDB" id="A0A2S0MKI2"/>
<keyword evidence="5" id="KW-0732">Signal</keyword>
<proteinExistence type="predicted"/>
<evidence type="ECO:0000313" key="8">
    <source>
        <dbReference type="Proteomes" id="UP000237655"/>
    </source>
</evidence>
<dbReference type="Gene3D" id="1.10.760.10">
    <property type="entry name" value="Cytochrome c-like domain"/>
    <property type="match status" value="1"/>
</dbReference>
<dbReference type="Proteomes" id="UP000237655">
    <property type="component" value="Chromosome"/>
</dbReference>
<protein>
    <recommendedName>
        <fullName evidence="6">Cytochrome c domain-containing protein</fullName>
    </recommendedName>
</protein>
<evidence type="ECO:0000256" key="2">
    <source>
        <dbReference type="ARBA" id="ARBA00022723"/>
    </source>
</evidence>
<dbReference type="InterPro" id="IPR036909">
    <property type="entry name" value="Cyt_c-like_dom_sf"/>
</dbReference>
<name>A0A2S0MKI2_9RHOB</name>
<dbReference type="SUPFAM" id="SSF46626">
    <property type="entry name" value="Cytochrome c"/>
    <property type="match status" value="1"/>
</dbReference>
<dbReference type="GO" id="GO:0009055">
    <property type="term" value="F:electron transfer activity"/>
    <property type="evidence" value="ECO:0007669"/>
    <property type="project" value="InterPro"/>
</dbReference>
<accession>A0A2S0MKI2</accession>
<evidence type="ECO:0000256" key="4">
    <source>
        <dbReference type="PROSITE-ProRule" id="PRU00433"/>
    </source>
</evidence>
<evidence type="ECO:0000256" key="1">
    <source>
        <dbReference type="ARBA" id="ARBA00022617"/>
    </source>
</evidence>
<sequence length="248" mass="26251">MRMIHMCLSLLLTASPLLAQSGAAIGLAAPAEIVESGLLGHLLPRFSLKTGIRVQPDPDGTLVLASEPPGVAVFADDRATYYLRGGDSGSNSDGAARFRDWLTSEIGRRTVAAFSPEGAPRFTPVTAAPAEPGVPVFDGNAARGEELSFAHCGRCHVIGPKNRMNGLGSTPSFAVLRTLPDWDMRFEGFFARNPHGAFTQIEGVTPPFDPARPPPIVPLRLKPGELEAILAYVSAIAPADLGAPLRHQ</sequence>
<organism evidence="7 8">
    <name type="scientific">Pukyongiella litopenaei</name>
    <dbReference type="NCBI Taxonomy" id="2605946"/>
    <lineage>
        <taxon>Bacteria</taxon>
        <taxon>Pseudomonadati</taxon>
        <taxon>Pseudomonadota</taxon>
        <taxon>Alphaproteobacteria</taxon>
        <taxon>Rhodobacterales</taxon>
        <taxon>Paracoccaceae</taxon>
        <taxon>Pukyongiella</taxon>
    </lineage>
</organism>
<evidence type="ECO:0000313" key="7">
    <source>
        <dbReference type="EMBL" id="AVO36395.1"/>
    </source>
</evidence>
<dbReference type="EMBL" id="CP027665">
    <property type="protein sequence ID" value="AVO36395.1"/>
    <property type="molecule type" value="Genomic_DNA"/>
</dbReference>
<dbReference type="GO" id="GO:0046872">
    <property type="term" value="F:metal ion binding"/>
    <property type="evidence" value="ECO:0007669"/>
    <property type="project" value="UniProtKB-KW"/>
</dbReference>
<evidence type="ECO:0000256" key="5">
    <source>
        <dbReference type="SAM" id="SignalP"/>
    </source>
</evidence>
<dbReference type="PROSITE" id="PS51007">
    <property type="entry name" value="CYTC"/>
    <property type="match status" value="1"/>
</dbReference>
<dbReference type="GO" id="GO:0020037">
    <property type="term" value="F:heme binding"/>
    <property type="evidence" value="ECO:0007669"/>
    <property type="project" value="InterPro"/>
</dbReference>
<feature type="domain" description="Cytochrome c" evidence="6">
    <location>
        <begin position="139"/>
        <end position="237"/>
    </location>
</feature>
<keyword evidence="8" id="KW-1185">Reference proteome</keyword>
<feature type="chain" id="PRO_5015621135" description="Cytochrome c domain-containing protein" evidence="5">
    <location>
        <begin position="20"/>
        <end position="248"/>
    </location>
</feature>
<reference evidence="8" key="1">
    <citation type="submission" date="2018-03" db="EMBL/GenBank/DDBJ databases">
        <title>Genomic analysis of the strain SH-1 isolated from shrimp intestine.</title>
        <authorList>
            <person name="Kim Y.-S."/>
            <person name="Kim S.-E."/>
            <person name="Kim K.-H."/>
        </authorList>
    </citation>
    <scope>NUCLEOTIDE SEQUENCE [LARGE SCALE GENOMIC DNA]</scope>
    <source>
        <strain evidence="8">SH-1</strain>
    </source>
</reference>
<dbReference type="KEGG" id="thas:C6Y53_00840"/>
<gene>
    <name evidence="7" type="ORF">C6Y53_00840</name>
</gene>
<keyword evidence="1 4" id="KW-0349">Heme</keyword>
<keyword evidence="3 4" id="KW-0408">Iron</keyword>
<evidence type="ECO:0000259" key="6">
    <source>
        <dbReference type="PROSITE" id="PS51007"/>
    </source>
</evidence>
<evidence type="ECO:0000256" key="3">
    <source>
        <dbReference type="ARBA" id="ARBA00023004"/>
    </source>
</evidence>
<feature type="signal peptide" evidence="5">
    <location>
        <begin position="1"/>
        <end position="19"/>
    </location>
</feature>
<dbReference type="InterPro" id="IPR009056">
    <property type="entry name" value="Cyt_c-like_dom"/>
</dbReference>
<keyword evidence="2 4" id="KW-0479">Metal-binding</keyword>
<dbReference type="RefSeq" id="WP_106470710.1">
    <property type="nucleotide sequence ID" value="NZ_CP027665.1"/>
</dbReference>